<dbReference type="Proteomes" id="UP001152024">
    <property type="component" value="Unassembled WGS sequence"/>
</dbReference>
<feature type="compositionally biased region" description="Low complexity" evidence="1">
    <location>
        <begin position="106"/>
        <end position="117"/>
    </location>
</feature>
<feature type="compositionally biased region" description="Basic residues" evidence="1">
    <location>
        <begin position="87"/>
        <end position="100"/>
    </location>
</feature>
<comment type="caution">
    <text evidence="2">The sequence shown here is derived from an EMBL/GenBank/DDBJ whole genome shotgun (WGS) entry which is preliminary data.</text>
</comment>
<reference evidence="2" key="1">
    <citation type="submission" date="2022-09" db="EMBL/GenBank/DDBJ databases">
        <title>Fusarium specimens isolated from Avocado Roots.</title>
        <authorList>
            <person name="Stajich J."/>
            <person name="Roper C."/>
            <person name="Heimlech-Rivalta G."/>
        </authorList>
    </citation>
    <scope>NUCLEOTIDE SEQUENCE</scope>
    <source>
        <strain evidence="2">CF00095</strain>
    </source>
</reference>
<accession>A0ABQ8R110</accession>
<feature type="compositionally biased region" description="Low complexity" evidence="1">
    <location>
        <begin position="22"/>
        <end position="33"/>
    </location>
</feature>
<gene>
    <name evidence="2" type="ORF">NW768_010140</name>
</gene>
<dbReference type="EMBL" id="JAOQBH010000019">
    <property type="protein sequence ID" value="KAJ4122700.1"/>
    <property type="molecule type" value="Genomic_DNA"/>
</dbReference>
<organism evidence="2 3">
    <name type="scientific">Fusarium equiseti</name>
    <name type="common">Fusarium scirpi</name>
    <dbReference type="NCBI Taxonomy" id="61235"/>
    <lineage>
        <taxon>Eukaryota</taxon>
        <taxon>Fungi</taxon>
        <taxon>Dikarya</taxon>
        <taxon>Ascomycota</taxon>
        <taxon>Pezizomycotina</taxon>
        <taxon>Sordariomycetes</taxon>
        <taxon>Hypocreomycetidae</taxon>
        <taxon>Hypocreales</taxon>
        <taxon>Nectriaceae</taxon>
        <taxon>Fusarium</taxon>
        <taxon>Fusarium incarnatum-equiseti species complex</taxon>
    </lineage>
</organism>
<feature type="region of interest" description="Disordered" evidence="1">
    <location>
        <begin position="68"/>
        <end position="117"/>
    </location>
</feature>
<evidence type="ECO:0000313" key="2">
    <source>
        <dbReference type="EMBL" id="KAJ4122700.1"/>
    </source>
</evidence>
<protein>
    <recommendedName>
        <fullName evidence="4">Transcription factor</fullName>
    </recommendedName>
</protein>
<feature type="region of interest" description="Disordered" evidence="1">
    <location>
        <begin position="1"/>
        <end position="39"/>
    </location>
</feature>
<name>A0ABQ8R110_FUSEQ</name>
<evidence type="ECO:0000256" key="1">
    <source>
        <dbReference type="SAM" id="MobiDB-lite"/>
    </source>
</evidence>
<keyword evidence="3" id="KW-1185">Reference proteome</keyword>
<sequence length="117" mass="12099">MSSTTLPILEKAPPPAGGSNSGAGDAPEAPAPGRKAKKKFRPVCTICGKPNHNAAVCRDNPNNVTIVSGGSKVTPPGTVISLGSRVQKPKKKKKQKKKKKSEKEVAALAKAAGDMEM</sequence>
<evidence type="ECO:0000313" key="3">
    <source>
        <dbReference type="Proteomes" id="UP001152024"/>
    </source>
</evidence>
<proteinExistence type="predicted"/>
<evidence type="ECO:0008006" key="4">
    <source>
        <dbReference type="Google" id="ProtNLM"/>
    </source>
</evidence>